<protein>
    <submittedName>
        <fullName evidence="3">Excalibur calcium-binding domain-containing protein</fullName>
    </submittedName>
</protein>
<dbReference type="Pfam" id="PF05901">
    <property type="entry name" value="Excalibur"/>
    <property type="match status" value="1"/>
</dbReference>
<proteinExistence type="predicted"/>
<gene>
    <name evidence="3" type="ORF">OG327_26950</name>
</gene>
<dbReference type="Gene3D" id="3.30.10.20">
    <property type="match status" value="1"/>
</dbReference>
<evidence type="ECO:0000259" key="2">
    <source>
        <dbReference type="SMART" id="SM00894"/>
    </source>
</evidence>
<feature type="region of interest" description="Disordered" evidence="1">
    <location>
        <begin position="118"/>
        <end position="161"/>
    </location>
</feature>
<name>A0AAU2JV52_9ACTN</name>
<feature type="compositionally biased region" description="Basic and acidic residues" evidence="1">
    <location>
        <begin position="187"/>
        <end position="200"/>
    </location>
</feature>
<dbReference type="SMART" id="SM00894">
    <property type="entry name" value="Excalibur"/>
    <property type="match status" value="1"/>
</dbReference>
<feature type="region of interest" description="Disordered" evidence="1">
    <location>
        <begin position="175"/>
        <end position="200"/>
    </location>
</feature>
<evidence type="ECO:0000313" key="3">
    <source>
        <dbReference type="EMBL" id="WTU76674.1"/>
    </source>
</evidence>
<dbReference type="AlphaFoldDB" id="A0AAU2JV52"/>
<dbReference type="InterPro" id="IPR008613">
    <property type="entry name" value="Excalibur_Ca-bd_domain"/>
</dbReference>
<dbReference type="EMBL" id="CP108264">
    <property type="protein sequence ID" value="WTU76674.1"/>
    <property type="molecule type" value="Genomic_DNA"/>
</dbReference>
<reference evidence="3" key="1">
    <citation type="submission" date="2022-10" db="EMBL/GenBank/DDBJ databases">
        <title>The complete genomes of actinobacterial strains from the NBC collection.</title>
        <authorList>
            <person name="Joergensen T.S."/>
            <person name="Alvarez Arevalo M."/>
            <person name="Sterndorff E.B."/>
            <person name="Faurdal D."/>
            <person name="Vuksanovic O."/>
            <person name="Mourched A.-S."/>
            <person name="Charusanti P."/>
            <person name="Shaw S."/>
            <person name="Blin K."/>
            <person name="Weber T."/>
        </authorList>
    </citation>
    <scope>NUCLEOTIDE SEQUENCE</scope>
    <source>
        <strain evidence="3">NBC_00049</strain>
    </source>
</reference>
<sequence length="200" mass="19842">MFHRRGFVVAAGIGAVVLFGAGCEDSAAKKGSAKPAGATGSASPTAAQAVMPSLVGQKSVDAEAAVVKLTRTPVELRSAYANVPLAADHSQWSVCFQTPAAGTVVNATVGVELSETAPGTACPERAGATLQPSKSAKPTSAPTSATPKSTPTKGGSAGGGSVHYKNCDAAKAAGAAPIRRGQPGYGKHLDRDNDGIACDK</sequence>
<dbReference type="PROSITE" id="PS51257">
    <property type="entry name" value="PROKAR_LIPOPROTEIN"/>
    <property type="match status" value="1"/>
</dbReference>
<feature type="compositionally biased region" description="Low complexity" evidence="1">
    <location>
        <begin position="132"/>
        <end position="153"/>
    </location>
</feature>
<evidence type="ECO:0000256" key="1">
    <source>
        <dbReference type="SAM" id="MobiDB-lite"/>
    </source>
</evidence>
<organism evidence="3">
    <name type="scientific">Streptomyces sp. NBC_00049</name>
    <dbReference type="NCBI Taxonomy" id="2903617"/>
    <lineage>
        <taxon>Bacteria</taxon>
        <taxon>Bacillati</taxon>
        <taxon>Actinomycetota</taxon>
        <taxon>Actinomycetes</taxon>
        <taxon>Kitasatosporales</taxon>
        <taxon>Streptomycetaceae</taxon>
        <taxon>Streptomyces</taxon>
    </lineage>
</organism>
<accession>A0AAU2JV52</accession>
<feature type="domain" description="Excalibur calcium-binding" evidence="2">
    <location>
        <begin position="163"/>
        <end position="199"/>
    </location>
</feature>